<gene>
    <name evidence="1" type="ORF">E6K72_05790</name>
</gene>
<dbReference type="Proteomes" id="UP000317716">
    <property type="component" value="Unassembled WGS sequence"/>
</dbReference>
<evidence type="ECO:0000313" key="1">
    <source>
        <dbReference type="EMBL" id="TMQ55932.1"/>
    </source>
</evidence>
<organism evidence="1 2">
    <name type="scientific">Eiseniibacteriota bacterium</name>
    <dbReference type="NCBI Taxonomy" id="2212470"/>
    <lineage>
        <taxon>Bacteria</taxon>
        <taxon>Candidatus Eiseniibacteriota</taxon>
    </lineage>
</organism>
<dbReference type="AlphaFoldDB" id="A0A538SX59"/>
<comment type="caution">
    <text evidence="1">The sequence shown here is derived from an EMBL/GenBank/DDBJ whole genome shotgun (WGS) entry which is preliminary data.</text>
</comment>
<dbReference type="EMBL" id="VBOS01000193">
    <property type="protein sequence ID" value="TMQ55932.1"/>
    <property type="molecule type" value="Genomic_DNA"/>
</dbReference>
<name>A0A538SX59_UNCEI</name>
<evidence type="ECO:0000313" key="2">
    <source>
        <dbReference type="Proteomes" id="UP000317716"/>
    </source>
</evidence>
<proteinExistence type="predicted"/>
<reference evidence="1 2" key="1">
    <citation type="journal article" date="2019" name="Nat. Microbiol.">
        <title>Mediterranean grassland soil C-N compound turnover is dependent on rainfall and depth, and is mediated by genomically divergent microorganisms.</title>
        <authorList>
            <person name="Diamond S."/>
            <person name="Andeer P.F."/>
            <person name="Li Z."/>
            <person name="Crits-Christoph A."/>
            <person name="Burstein D."/>
            <person name="Anantharaman K."/>
            <person name="Lane K.R."/>
            <person name="Thomas B.C."/>
            <person name="Pan C."/>
            <person name="Northen T.R."/>
            <person name="Banfield J.F."/>
        </authorList>
    </citation>
    <scope>NUCLEOTIDE SEQUENCE [LARGE SCALE GENOMIC DNA]</scope>
    <source>
        <strain evidence="1">WS_2</strain>
    </source>
</reference>
<sequence>MGDVRRIPIRTREDLWTFTERNVPLWDILDFFPPDSVGPRGPKDAPRPYDVKPITIETDLGFSFETDIQFGAWIFRPRSPKQPGMMKWCRERGLEPGDEKAVAGA</sequence>
<accession>A0A538SX59</accession>
<protein>
    <submittedName>
        <fullName evidence="1">Uncharacterized protein</fullName>
    </submittedName>
</protein>